<dbReference type="OrthoDB" id="1719539at2"/>
<keyword evidence="3" id="KW-1185">Reference proteome</keyword>
<dbReference type="EMBL" id="BFAV01000028">
    <property type="protein sequence ID" value="GBF32355.1"/>
    <property type="molecule type" value="Genomic_DNA"/>
</dbReference>
<feature type="region of interest" description="Disordered" evidence="1">
    <location>
        <begin position="353"/>
        <end position="375"/>
    </location>
</feature>
<feature type="region of interest" description="Disordered" evidence="1">
    <location>
        <begin position="206"/>
        <end position="234"/>
    </location>
</feature>
<feature type="compositionally biased region" description="Polar residues" evidence="1">
    <location>
        <begin position="573"/>
        <end position="582"/>
    </location>
</feature>
<feature type="region of interest" description="Disordered" evidence="1">
    <location>
        <begin position="573"/>
        <end position="610"/>
    </location>
</feature>
<gene>
    <name evidence="2" type="ORF">DCCM_0549</name>
</gene>
<feature type="compositionally biased region" description="Polar residues" evidence="1">
    <location>
        <begin position="208"/>
        <end position="234"/>
    </location>
</feature>
<reference evidence="3" key="1">
    <citation type="submission" date="2018-02" db="EMBL/GenBank/DDBJ databases">
        <title>Genome sequence of Desulfocucumis palustris strain NAW-5.</title>
        <authorList>
            <person name="Watanabe M."/>
            <person name="Kojima H."/>
            <person name="Fukui M."/>
        </authorList>
    </citation>
    <scope>NUCLEOTIDE SEQUENCE [LARGE SCALE GENOMIC DNA]</scope>
    <source>
        <strain evidence="3">NAW-5</strain>
    </source>
</reference>
<name>A0A2L2X861_9FIRM</name>
<protein>
    <recommendedName>
        <fullName evidence="4">Flagellar hook-length control protein FliK</fullName>
    </recommendedName>
</protein>
<sequence length="809" mass="87031">MNINWTGINIKTDGGINTYAGLKTSGADLNLQPGQVCQGKVLGQAGEDLYMVRVDGKNTLIQSPYRMETNSTITFQVEGQRDGQYMVRLYHGQEGQDVLIQSILKQMDLKDSPLLRELIKGFVTQELPLKPELLKQAERLAQKLGGNTPENIHIAIMSLKAGITEQPGVMDALRLYLSSLGKMARGSEYQLSVLLEKLGDVPAINGESARNGTGSDVTTAARNSSKPVSLTPEGTNIFNQLRDMLRAVVLKPGEGPETVAAQLKNLISAQLPRISPEEAGPPGETNILNQLRDILQSVARKPGGEPETAAVQLNNPTSGRLAGISPEETGTPEGTKIFNQLRDILQSLALKPGKEPATAEEPGNNTTPQRLAGISPGESRAVFSGIEEIIRQTGIADTPLNRAIVRGLISREIPVKTELPQQAENMVPVQGQNKTENTDTGQAMLQKLPAQESGGNTRAFNSLAPGSGPAAGELALKLSAFLQNLSGLLDSPEEAVPRPDSGNLPEIKLSPEGEELFRRLFDFLQTATRPGNIIPGKPGENADIPAAVKLLTNALANGIPALEGEKGLLSNAPAQNQASGTVNRPGPSAGDGDINPSAQPLPGKEHIPDTASIKSRGFSELLEGFSQLLQEVRKAAREAGNPPQLQSLLQEGAMIERQMAGHQIYQSFVREYNQQNYLYFNIPFVQNGDSENWGQLRIIREGGGGKAIDPENFGVALFLNTDNLGTLLVELKVREKDVTASGRVADDWVAGLLTGAWPRLQEALAGAGYRLHPCRWRVGPVKEDLRPVFTGQPETAYPPLRLQSLDVTI</sequence>
<feature type="region of interest" description="Disordered" evidence="1">
    <location>
        <begin position="301"/>
        <end position="332"/>
    </location>
</feature>
<evidence type="ECO:0000313" key="3">
    <source>
        <dbReference type="Proteomes" id="UP000239549"/>
    </source>
</evidence>
<evidence type="ECO:0000256" key="1">
    <source>
        <dbReference type="SAM" id="MobiDB-lite"/>
    </source>
</evidence>
<dbReference type="RefSeq" id="WP_104370900.1">
    <property type="nucleotide sequence ID" value="NZ_BFAV01000028.1"/>
</dbReference>
<organism evidence="2 3">
    <name type="scientific">Desulfocucumis palustris</name>
    <dbReference type="NCBI Taxonomy" id="1898651"/>
    <lineage>
        <taxon>Bacteria</taxon>
        <taxon>Bacillati</taxon>
        <taxon>Bacillota</taxon>
        <taxon>Clostridia</taxon>
        <taxon>Eubacteriales</taxon>
        <taxon>Desulfocucumaceae</taxon>
        <taxon>Desulfocucumis</taxon>
    </lineage>
</organism>
<comment type="caution">
    <text evidence="2">The sequence shown here is derived from an EMBL/GenBank/DDBJ whole genome shotgun (WGS) entry which is preliminary data.</text>
</comment>
<dbReference type="Proteomes" id="UP000239549">
    <property type="component" value="Unassembled WGS sequence"/>
</dbReference>
<evidence type="ECO:0000313" key="2">
    <source>
        <dbReference type="EMBL" id="GBF32355.1"/>
    </source>
</evidence>
<dbReference type="AlphaFoldDB" id="A0A2L2X861"/>
<accession>A0A2L2X861</accession>
<evidence type="ECO:0008006" key="4">
    <source>
        <dbReference type="Google" id="ProtNLM"/>
    </source>
</evidence>
<proteinExistence type="predicted"/>